<keyword evidence="2" id="KW-1185">Reference proteome</keyword>
<dbReference type="Gene3D" id="3.30.559.10">
    <property type="entry name" value="Chloramphenicol acetyltransferase-like domain"/>
    <property type="match status" value="1"/>
</dbReference>
<organism evidence="1 2">
    <name type="scientific">Dactylosporangium sucinum</name>
    <dbReference type="NCBI Taxonomy" id="1424081"/>
    <lineage>
        <taxon>Bacteria</taxon>
        <taxon>Bacillati</taxon>
        <taxon>Actinomycetota</taxon>
        <taxon>Actinomycetes</taxon>
        <taxon>Micromonosporales</taxon>
        <taxon>Micromonosporaceae</taxon>
        <taxon>Dactylosporangium</taxon>
    </lineage>
</organism>
<evidence type="ECO:0000313" key="2">
    <source>
        <dbReference type="Proteomes" id="UP000642070"/>
    </source>
</evidence>
<evidence type="ECO:0008006" key="3">
    <source>
        <dbReference type="Google" id="ProtNLM"/>
    </source>
</evidence>
<comment type="caution">
    <text evidence="1">The sequence shown here is derived from an EMBL/GenBank/DDBJ whole genome shotgun (WGS) entry which is preliminary data.</text>
</comment>
<dbReference type="EMBL" id="BMPI01000079">
    <property type="protein sequence ID" value="GGM78962.1"/>
    <property type="molecule type" value="Genomic_DNA"/>
</dbReference>
<dbReference type="InterPro" id="IPR023213">
    <property type="entry name" value="CAT-like_dom_sf"/>
</dbReference>
<name>A0A917UEL1_9ACTN</name>
<reference evidence="1" key="2">
    <citation type="submission" date="2020-09" db="EMBL/GenBank/DDBJ databases">
        <authorList>
            <person name="Sun Q."/>
            <person name="Ohkuma M."/>
        </authorList>
    </citation>
    <scope>NUCLEOTIDE SEQUENCE</scope>
    <source>
        <strain evidence="1">JCM 19831</strain>
    </source>
</reference>
<evidence type="ECO:0000313" key="1">
    <source>
        <dbReference type="EMBL" id="GGM78962.1"/>
    </source>
</evidence>
<dbReference type="AlphaFoldDB" id="A0A917UEL1"/>
<proteinExistence type="predicted"/>
<protein>
    <recommendedName>
        <fullName evidence="3">Condensation domain-containing protein</fullName>
    </recommendedName>
</protein>
<accession>A0A917UEL1</accession>
<sequence length="437" mass="46675">MRWARLLSVEFAFTGLRAGHGPGTWGQRAIWDVVRGLGTDAARYNVTGGRELPEPLPVARVADLVRALLARHDSLHTLLDADGDTVRQRVVAAGTVPVVPRSAPPGEVLPVAYALYHELQDTPFDPLTELPLRIGLVAGDGLVRYIIFAMPHTASDGWGLRNLLADWDAFSAGAAPQGVPQQPLEEAAFQHSDRGRRRDAAARRSWLDKLARGPHRPFPARAEPEPVFPNAVLNSPALALALDRLAADGHAVLLAATAAAAARLTGAADTVFQVVVNNRFLPGMAGSVTTVAQEGLLHLPGADGSFPALVHRTFGAALSAHRHAYYDKLALRRAIASSSPCDHSVFVNDTRGLMPVLGYARPAPAPLEEALSRTTLSWPVDHEPRVGTTFALDAQDAPGSLELAMTADSALIPRADMARLLYGIESLVVEHARTMPA</sequence>
<dbReference type="SUPFAM" id="SSF52777">
    <property type="entry name" value="CoA-dependent acyltransferases"/>
    <property type="match status" value="2"/>
</dbReference>
<dbReference type="Proteomes" id="UP000642070">
    <property type="component" value="Unassembled WGS sequence"/>
</dbReference>
<gene>
    <name evidence="1" type="ORF">GCM10007977_095710</name>
</gene>
<reference evidence="1" key="1">
    <citation type="journal article" date="2014" name="Int. J. Syst. Evol. Microbiol.">
        <title>Complete genome sequence of Corynebacterium casei LMG S-19264T (=DSM 44701T), isolated from a smear-ripened cheese.</title>
        <authorList>
            <consortium name="US DOE Joint Genome Institute (JGI-PGF)"/>
            <person name="Walter F."/>
            <person name="Albersmeier A."/>
            <person name="Kalinowski J."/>
            <person name="Ruckert C."/>
        </authorList>
    </citation>
    <scope>NUCLEOTIDE SEQUENCE</scope>
    <source>
        <strain evidence="1">JCM 19831</strain>
    </source>
</reference>
<dbReference type="Gene3D" id="3.30.559.30">
    <property type="entry name" value="Nonribosomal peptide synthetase, condensation domain"/>
    <property type="match status" value="1"/>
</dbReference>